<comment type="cofactor">
    <cofactor evidence="1">
        <name>pantetheine 4'-phosphate</name>
        <dbReference type="ChEBI" id="CHEBI:47942"/>
    </cofactor>
</comment>
<feature type="domain" description="Carrier" evidence="5">
    <location>
        <begin position="183"/>
        <end position="248"/>
    </location>
</feature>
<feature type="non-terminal residue" evidence="6">
    <location>
        <position position="248"/>
    </location>
</feature>
<name>A0A4Z0FNK8_9ACTN</name>
<sequence length="248" mass="27058">VYVLDDTLSLTPPGTAGELYIAGAGVARGYWNRPALTAERFVADPFGEPGTRMYRTGDIVRWTPQGQLEFIGRADGQVKIRGFRIELGEIEAVLTRQPHIARATVLVREDRPGDKQIVAYTVASDTSIIDPIALRQHLTTNLPAYMVPAAIVILDDLPLTPNGKIDHKALPAPDFTTAGAYRAPRTPREEILAGLFAEVLDLPNIGVHDSFFDLGGHSLLATRLISRIRAVLSVEISLRDLFDTPTVA</sequence>
<dbReference type="GO" id="GO:0005829">
    <property type="term" value="C:cytosol"/>
    <property type="evidence" value="ECO:0007669"/>
    <property type="project" value="TreeGrafter"/>
</dbReference>
<organism evidence="6 7">
    <name type="scientific">Streptomyces palmae</name>
    <dbReference type="NCBI Taxonomy" id="1701085"/>
    <lineage>
        <taxon>Bacteria</taxon>
        <taxon>Bacillati</taxon>
        <taxon>Actinomycetota</taxon>
        <taxon>Actinomycetes</taxon>
        <taxon>Kitasatosporales</taxon>
        <taxon>Streptomycetaceae</taxon>
        <taxon>Streptomyces</taxon>
    </lineage>
</organism>
<dbReference type="InterPro" id="IPR029058">
    <property type="entry name" value="AB_hydrolase_fold"/>
</dbReference>
<dbReference type="InterPro" id="IPR025110">
    <property type="entry name" value="AMP-bd_C"/>
</dbReference>
<gene>
    <name evidence="6" type="ORF">E4099_32595</name>
</gene>
<dbReference type="Gene3D" id="3.40.50.1820">
    <property type="entry name" value="alpha/beta hydrolase"/>
    <property type="match status" value="1"/>
</dbReference>
<dbReference type="FunFam" id="1.10.1200.10:FF:000016">
    <property type="entry name" value="Non-ribosomal peptide synthase"/>
    <property type="match status" value="1"/>
</dbReference>
<dbReference type="SUPFAM" id="SSF47336">
    <property type="entry name" value="ACP-like"/>
    <property type="match status" value="1"/>
</dbReference>
<evidence type="ECO:0000256" key="3">
    <source>
        <dbReference type="ARBA" id="ARBA00022450"/>
    </source>
</evidence>
<evidence type="ECO:0000313" key="7">
    <source>
        <dbReference type="Proteomes" id="UP000297948"/>
    </source>
</evidence>
<dbReference type="GO" id="GO:0044550">
    <property type="term" value="P:secondary metabolite biosynthetic process"/>
    <property type="evidence" value="ECO:0007669"/>
    <property type="project" value="TreeGrafter"/>
</dbReference>
<dbReference type="PROSITE" id="PS00012">
    <property type="entry name" value="PHOSPHOPANTETHEINE"/>
    <property type="match status" value="1"/>
</dbReference>
<dbReference type="GO" id="GO:0043041">
    <property type="term" value="P:amino acid activation for nonribosomal peptide biosynthetic process"/>
    <property type="evidence" value="ECO:0007669"/>
    <property type="project" value="TreeGrafter"/>
</dbReference>
<protein>
    <submittedName>
        <fullName evidence="6">Non-ribosomal peptide synthetase</fullName>
    </submittedName>
</protein>
<dbReference type="InterPro" id="IPR036736">
    <property type="entry name" value="ACP-like_sf"/>
</dbReference>
<proteinExistence type="inferred from homology"/>
<dbReference type="PANTHER" id="PTHR45527:SF14">
    <property type="entry name" value="PLIPASTATIN SYNTHASE SUBUNIT B"/>
    <property type="match status" value="1"/>
</dbReference>
<dbReference type="SUPFAM" id="SSF56801">
    <property type="entry name" value="Acetyl-CoA synthetase-like"/>
    <property type="match status" value="1"/>
</dbReference>
<dbReference type="Gene3D" id="2.30.38.10">
    <property type="entry name" value="Luciferase, Domain 3"/>
    <property type="match status" value="1"/>
</dbReference>
<comment type="caution">
    <text evidence="6">The sequence shown here is derived from an EMBL/GenBank/DDBJ whole genome shotgun (WGS) entry which is preliminary data.</text>
</comment>
<dbReference type="EMBL" id="SRID01000772">
    <property type="protein sequence ID" value="TGA81958.1"/>
    <property type="molecule type" value="Genomic_DNA"/>
</dbReference>
<dbReference type="GO" id="GO:0072330">
    <property type="term" value="P:monocarboxylic acid biosynthetic process"/>
    <property type="evidence" value="ECO:0007669"/>
    <property type="project" value="UniProtKB-ARBA"/>
</dbReference>
<evidence type="ECO:0000313" key="6">
    <source>
        <dbReference type="EMBL" id="TGA81958.1"/>
    </source>
</evidence>
<dbReference type="InterPro" id="IPR009081">
    <property type="entry name" value="PP-bd_ACP"/>
</dbReference>
<evidence type="ECO:0000259" key="5">
    <source>
        <dbReference type="PROSITE" id="PS50075"/>
    </source>
</evidence>
<feature type="non-terminal residue" evidence="6">
    <location>
        <position position="1"/>
    </location>
</feature>
<dbReference type="InterPro" id="IPR006162">
    <property type="entry name" value="Ppantetheine_attach_site"/>
</dbReference>
<dbReference type="InterPro" id="IPR045851">
    <property type="entry name" value="AMP-bd_C_sf"/>
</dbReference>
<dbReference type="FunFam" id="3.30.300.30:FF:000010">
    <property type="entry name" value="Enterobactin synthetase component F"/>
    <property type="match status" value="1"/>
</dbReference>
<evidence type="ECO:0000256" key="2">
    <source>
        <dbReference type="ARBA" id="ARBA00006432"/>
    </source>
</evidence>
<dbReference type="Proteomes" id="UP000297948">
    <property type="component" value="Unassembled WGS sequence"/>
</dbReference>
<dbReference type="Gene3D" id="3.30.300.30">
    <property type="match status" value="1"/>
</dbReference>
<evidence type="ECO:0000256" key="1">
    <source>
        <dbReference type="ARBA" id="ARBA00001957"/>
    </source>
</evidence>
<dbReference type="Pfam" id="PF13193">
    <property type="entry name" value="AMP-binding_C"/>
    <property type="match status" value="1"/>
</dbReference>
<keyword evidence="4" id="KW-0597">Phosphoprotein</keyword>
<evidence type="ECO:0000256" key="4">
    <source>
        <dbReference type="ARBA" id="ARBA00022553"/>
    </source>
</evidence>
<dbReference type="GO" id="GO:0031177">
    <property type="term" value="F:phosphopantetheine binding"/>
    <property type="evidence" value="ECO:0007669"/>
    <property type="project" value="TreeGrafter"/>
</dbReference>
<dbReference type="RefSeq" id="WP_167828580.1">
    <property type="nucleotide sequence ID" value="NZ_SRID01000772.1"/>
</dbReference>
<keyword evidence="3" id="KW-0596">Phosphopantetheine</keyword>
<dbReference type="PANTHER" id="PTHR45527">
    <property type="entry name" value="NONRIBOSOMAL PEPTIDE SYNTHETASE"/>
    <property type="match status" value="1"/>
</dbReference>
<dbReference type="FunFam" id="2.30.38.10:FF:000001">
    <property type="entry name" value="Non-ribosomal peptide synthetase PvdI"/>
    <property type="match status" value="1"/>
</dbReference>
<dbReference type="AlphaFoldDB" id="A0A4Z0FNK8"/>
<comment type="similarity">
    <text evidence="2">Belongs to the ATP-dependent AMP-binding enzyme family.</text>
</comment>
<keyword evidence="7" id="KW-1185">Reference proteome</keyword>
<accession>A0A4Z0FNK8</accession>
<dbReference type="Pfam" id="PF00550">
    <property type="entry name" value="PP-binding"/>
    <property type="match status" value="1"/>
</dbReference>
<dbReference type="PROSITE" id="PS50075">
    <property type="entry name" value="CARRIER"/>
    <property type="match status" value="1"/>
</dbReference>
<reference evidence="6 7" key="1">
    <citation type="submission" date="2019-03" db="EMBL/GenBank/DDBJ databases">
        <authorList>
            <person name="Gonzalez-Pimentel J.L."/>
        </authorList>
    </citation>
    <scope>NUCLEOTIDE SEQUENCE [LARGE SCALE GENOMIC DNA]</scope>
    <source>
        <strain evidence="6 7">JCM 31289</strain>
    </source>
</reference>